<sequence>MKSILFNPINLAGLFLFIGSFMVTDEPYLLLLTAAQIILVPLMLQQIIQINKTLVLFTWVTMFSVFFLQLASSSVGQTVLAFIYLVFTFLVALYGLKRFLYRGFTNWAEISIDFGMLYLFVGGLWFFAYITGINTGFSPLITWLTAIHFHYSAFLLPISLGFLGRVHEWSWFRWIVPIILGAPMLVAIGMTFWPILEVISVLLYILAIYSLIILVFRTRFPSRLQAFMIRVSYCSLGVTILFSLLYALNRSFGYWYISIDFMLKFHGFINCFFFGVFGVVGWAVSPPVSKHDGWKFPVSRIRGNLNETGHKHPGLVDDLNDFVNVEYLPDTIVHFYEHTEEYKLFASVKWATWFKPLAVVYKLISNKVQQLNLPLSSKNTEMTGEILTVDPIIDGRQNPRAWIRKVKGSIVFVAIYSQHKSKGKTYMNISLPLPYSSMVGVLQLDAQNDSLILKSEGEEEGDAGIYLTVGKAIFKLPLSEHFLIQETEAGSLTAQHKMRILGVPFLHIHYLIQHRV</sequence>
<accession>A0A1G9BGB6</accession>
<feature type="transmembrane region" description="Helical" evidence="1">
    <location>
        <begin position="54"/>
        <end position="72"/>
    </location>
</feature>
<keyword evidence="1" id="KW-0812">Transmembrane</keyword>
<reference evidence="2 3" key="1">
    <citation type="submission" date="2016-10" db="EMBL/GenBank/DDBJ databases">
        <authorList>
            <person name="de Groot N.N."/>
        </authorList>
    </citation>
    <scope>NUCLEOTIDE SEQUENCE [LARGE SCALE GENOMIC DNA]</scope>
    <source>
        <strain evidence="2 3">CGMCC 1.6502</strain>
    </source>
</reference>
<feature type="transmembrane region" description="Helical" evidence="1">
    <location>
        <begin position="5"/>
        <end position="22"/>
    </location>
</feature>
<evidence type="ECO:0000313" key="3">
    <source>
        <dbReference type="Proteomes" id="UP000198694"/>
    </source>
</evidence>
<dbReference type="AlphaFoldDB" id="A0A1G9BGB6"/>
<feature type="transmembrane region" description="Helical" evidence="1">
    <location>
        <begin position="198"/>
        <end position="216"/>
    </location>
</feature>
<feature type="transmembrane region" description="Helical" evidence="1">
    <location>
        <begin position="143"/>
        <end position="164"/>
    </location>
</feature>
<name>A0A1G9BGB6_9BACI</name>
<feature type="transmembrane region" description="Helical" evidence="1">
    <location>
        <begin position="117"/>
        <end position="137"/>
    </location>
</feature>
<feature type="transmembrane region" description="Helical" evidence="1">
    <location>
        <begin position="267"/>
        <end position="285"/>
    </location>
</feature>
<protein>
    <submittedName>
        <fullName evidence="2">YndJ-like protein</fullName>
    </submittedName>
</protein>
<dbReference type="InterPro" id="IPR025450">
    <property type="entry name" value="YndJ-like"/>
</dbReference>
<feature type="transmembrane region" description="Helical" evidence="1">
    <location>
        <begin position="228"/>
        <end position="247"/>
    </location>
</feature>
<dbReference type="STRING" id="407036.SAMN05216243_2979"/>
<evidence type="ECO:0000313" key="2">
    <source>
        <dbReference type="EMBL" id="SDK37895.1"/>
    </source>
</evidence>
<keyword evidence="1" id="KW-0472">Membrane</keyword>
<feature type="transmembrane region" description="Helical" evidence="1">
    <location>
        <begin position="78"/>
        <end position="96"/>
    </location>
</feature>
<proteinExistence type="predicted"/>
<keyword evidence="1" id="KW-1133">Transmembrane helix</keyword>
<feature type="transmembrane region" description="Helical" evidence="1">
    <location>
        <begin position="171"/>
        <end position="192"/>
    </location>
</feature>
<organism evidence="2 3">
    <name type="scientific">Sediminibacillus albus</name>
    <dbReference type="NCBI Taxonomy" id="407036"/>
    <lineage>
        <taxon>Bacteria</taxon>
        <taxon>Bacillati</taxon>
        <taxon>Bacillota</taxon>
        <taxon>Bacilli</taxon>
        <taxon>Bacillales</taxon>
        <taxon>Bacillaceae</taxon>
        <taxon>Sediminibacillus</taxon>
    </lineage>
</organism>
<dbReference type="Proteomes" id="UP000198694">
    <property type="component" value="Unassembled WGS sequence"/>
</dbReference>
<gene>
    <name evidence="2" type="ORF">SAMN05216243_2979</name>
</gene>
<dbReference type="EMBL" id="FNFL01000005">
    <property type="protein sequence ID" value="SDK37895.1"/>
    <property type="molecule type" value="Genomic_DNA"/>
</dbReference>
<feature type="transmembrane region" description="Helical" evidence="1">
    <location>
        <begin position="28"/>
        <end position="47"/>
    </location>
</feature>
<keyword evidence="3" id="KW-1185">Reference proteome</keyword>
<evidence type="ECO:0000256" key="1">
    <source>
        <dbReference type="SAM" id="Phobius"/>
    </source>
</evidence>
<dbReference type="Pfam" id="PF14158">
    <property type="entry name" value="YndJ"/>
    <property type="match status" value="1"/>
</dbReference>